<accession>A0A9P5PR32</accession>
<organism evidence="2 3">
    <name type="scientific">Rhodocollybia butyracea</name>
    <dbReference type="NCBI Taxonomy" id="206335"/>
    <lineage>
        <taxon>Eukaryota</taxon>
        <taxon>Fungi</taxon>
        <taxon>Dikarya</taxon>
        <taxon>Basidiomycota</taxon>
        <taxon>Agaricomycotina</taxon>
        <taxon>Agaricomycetes</taxon>
        <taxon>Agaricomycetidae</taxon>
        <taxon>Agaricales</taxon>
        <taxon>Marasmiineae</taxon>
        <taxon>Omphalotaceae</taxon>
        <taxon>Rhodocollybia</taxon>
    </lineage>
</organism>
<feature type="transmembrane region" description="Helical" evidence="1">
    <location>
        <begin position="119"/>
        <end position="138"/>
    </location>
</feature>
<dbReference type="Proteomes" id="UP000772434">
    <property type="component" value="Unassembled WGS sequence"/>
</dbReference>
<dbReference type="PROSITE" id="PS51257">
    <property type="entry name" value="PROKAR_LIPOPROTEIN"/>
    <property type="match status" value="1"/>
</dbReference>
<keyword evidence="3" id="KW-1185">Reference proteome</keyword>
<gene>
    <name evidence="2" type="ORF">BDP27DRAFT_1365238</name>
</gene>
<keyword evidence="1" id="KW-0812">Transmembrane</keyword>
<dbReference type="AlphaFoldDB" id="A0A9P5PR32"/>
<protein>
    <submittedName>
        <fullName evidence="2">Uncharacterized protein</fullName>
    </submittedName>
</protein>
<keyword evidence="1" id="KW-1133">Transmembrane helix</keyword>
<dbReference type="EMBL" id="JADNRY010000079">
    <property type="protein sequence ID" value="KAF9067017.1"/>
    <property type="molecule type" value="Genomic_DNA"/>
</dbReference>
<evidence type="ECO:0000256" key="1">
    <source>
        <dbReference type="SAM" id="Phobius"/>
    </source>
</evidence>
<name>A0A9P5PR32_9AGAR</name>
<evidence type="ECO:0000313" key="3">
    <source>
        <dbReference type="Proteomes" id="UP000772434"/>
    </source>
</evidence>
<reference evidence="2" key="1">
    <citation type="submission" date="2020-11" db="EMBL/GenBank/DDBJ databases">
        <authorList>
            <consortium name="DOE Joint Genome Institute"/>
            <person name="Ahrendt S."/>
            <person name="Riley R."/>
            <person name="Andreopoulos W."/>
            <person name="Labutti K."/>
            <person name="Pangilinan J."/>
            <person name="Ruiz-Duenas F.J."/>
            <person name="Barrasa J.M."/>
            <person name="Sanchez-Garcia M."/>
            <person name="Camarero S."/>
            <person name="Miyauchi S."/>
            <person name="Serrano A."/>
            <person name="Linde D."/>
            <person name="Babiker R."/>
            <person name="Drula E."/>
            <person name="Ayuso-Fernandez I."/>
            <person name="Pacheco R."/>
            <person name="Padilla G."/>
            <person name="Ferreira P."/>
            <person name="Barriuso J."/>
            <person name="Kellner H."/>
            <person name="Castanera R."/>
            <person name="Alfaro M."/>
            <person name="Ramirez L."/>
            <person name="Pisabarro A.G."/>
            <person name="Kuo A."/>
            <person name="Tritt A."/>
            <person name="Lipzen A."/>
            <person name="He G."/>
            <person name="Yan M."/>
            <person name="Ng V."/>
            <person name="Cullen D."/>
            <person name="Martin F."/>
            <person name="Rosso M.-N."/>
            <person name="Henrissat B."/>
            <person name="Hibbett D."/>
            <person name="Martinez A.T."/>
            <person name="Grigoriev I.V."/>
        </authorList>
    </citation>
    <scope>NUCLEOTIDE SEQUENCE</scope>
    <source>
        <strain evidence="2">AH 40177</strain>
    </source>
</reference>
<keyword evidence="1" id="KW-0472">Membrane</keyword>
<feature type="transmembrane region" description="Helical" evidence="1">
    <location>
        <begin position="144"/>
        <end position="164"/>
    </location>
</feature>
<proteinExistence type="predicted"/>
<feature type="transmembrane region" description="Helical" evidence="1">
    <location>
        <begin position="12"/>
        <end position="32"/>
    </location>
</feature>
<evidence type="ECO:0000313" key="2">
    <source>
        <dbReference type="EMBL" id="KAF9067017.1"/>
    </source>
</evidence>
<comment type="caution">
    <text evidence="2">The sequence shown here is derived from an EMBL/GenBank/DDBJ whole genome shotgun (WGS) entry which is preliminary data.</text>
</comment>
<sequence length="199" mass="23107">MRTWALWEKDIRLTIGLTIFFVGCWVPVFYIGHQFINSQTCRSRVRATNESLNFHSLASVGHRAKHVAEEVKCRGYKNGSIIKMDKRRVAKRMYSTNNLRIRGATTTTFDCKKFKSKKVGVCVILGAELTFFWVWVILMVYEAVILTLILIPGLPYCITYYLFLFSEYLQMYPFHFDTYHSIRIRAISGKFSHCSTTSG</sequence>